<dbReference type="InterPro" id="IPR036388">
    <property type="entry name" value="WH-like_DNA-bd_sf"/>
</dbReference>
<dbReference type="PANTHER" id="PTHR30319">
    <property type="entry name" value="PHENYLACETIC ACID REGULATOR-RELATED TRANSCRIPTIONAL REPRESSOR"/>
    <property type="match status" value="1"/>
</dbReference>
<reference evidence="4 5" key="1">
    <citation type="submission" date="2018-07" db="EMBL/GenBank/DDBJ databases">
        <authorList>
            <person name="Quirk P.G."/>
            <person name="Krulwich T.A."/>
        </authorList>
    </citation>
    <scope>NUCLEOTIDE SEQUENCE [LARGE SCALE GENOMIC DNA]</scope>
    <source>
        <strain evidence="4 5">CC-BB4</strain>
    </source>
</reference>
<evidence type="ECO:0000313" key="4">
    <source>
        <dbReference type="EMBL" id="AXK83676.1"/>
    </source>
</evidence>
<proteinExistence type="predicted"/>
<feature type="domain" description="Transcriptional repressor PaaX-like C-terminal" evidence="3">
    <location>
        <begin position="227"/>
        <end position="316"/>
    </location>
</feature>
<evidence type="ECO:0000259" key="2">
    <source>
        <dbReference type="Pfam" id="PF07848"/>
    </source>
</evidence>
<dbReference type="Pfam" id="PF07848">
    <property type="entry name" value="PaaX"/>
    <property type="match status" value="1"/>
</dbReference>
<organism evidence="4 5">
    <name type="scientific">Pseudolabrys taiwanensis</name>
    <dbReference type="NCBI Taxonomy" id="331696"/>
    <lineage>
        <taxon>Bacteria</taxon>
        <taxon>Pseudomonadati</taxon>
        <taxon>Pseudomonadota</taxon>
        <taxon>Alphaproteobacteria</taxon>
        <taxon>Hyphomicrobiales</taxon>
        <taxon>Xanthobacteraceae</taxon>
        <taxon>Pseudolabrys</taxon>
    </lineage>
</organism>
<gene>
    <name evidence="4" type="ORF">DW352_26000</name>
</gene>
<sequence>MTLLHTEETRLNGWQRASVPCGLRRQAACDTSDHRIFRERTLRPHQPKTVSAATAALLDDFHEQRRVRAWSLIITLYGDAIVPRGGRLWLGSLTEIMALFRIDAGHVRTAMSRLTADGWLERERIGRNSYYRLTRREEGSFITATQRIYFTHTPAFDGRLRLALLGPGVDDRPAIRPALERAGFAALTPTTYVAYADPSPALPDTEGLFLVHANPADDMHALADAAWKLGPLAASYRAFIARFTPLDIALAAGGPVESSDALVSRILLIHEFRRIVLRDPGLPDALLPPDWPGAAARTLAGRIYRRLVAPSEAFLNVHAQDQNGPIPQPQEGFNRRFAAE</sequence>
<dbReference type="Gene3D" id="1.20.58.1460">
    <property type="match status" value="1"/>
</dbReference>
<accession>A0A346A3C9</accession>
<dbReference type="Pfam" id="PF08223">
    <property type="entry name" value="PaaX_C"/>
    <property type="match status" value="1"/>
</dbReference>
<dbReference type="PANTHER" id="PTHR30319:SF1">
    <property type="entry name" value="TRANSCRIPTIONAL REPRESSOR PAAX"/>
    <property type="match status" value="1"/>
</dbReference>
<dbReference type="InterPro" id="IPR036390">
    <property type="entry name" value="WH_DNA-bd_sf"/>
</dbReference>
<feature type="region of interest" description="Disordered" evidence="1">
    <location>
        <begin position="320"/>
        <end position="340"/>
    </location>
</feature>
<dbReference type="InterPro" id="IPR011965">
    <property type="entry name" value="PaaX_trns_reg"/>
</dbReference>
<dbReference type="EMBL" id="CP031417">
    <property type="protein sequence ID" value="AXK83676.1"/>
    <property type="molecule type" value="Genomic_DNA"/>
</dbReference>
<dbReference type="Gene3D" id="1.10.10.10">
    <property type="entry name" value="Winged helix-like DNA-binding domain superfamily/Winged helix DNA-binding domain"/>
    <property type="match status" value="1"/>
</dbReference>
<dbReference type="InterPro" id="IPR013225">
    <property type="entry name" value="PaaX_C"/>
</dbReference>
<dbReference type="RefSeq" id="WP_115694055.1">
    <property type="nucleotide sequence ID" value="NZ_CP031417.1"/>
</dbReference>
<evidence type="ECO:0000256" key="1">
    <source>
        <dbReference type="SAM" id="MobiDB-lite"/>
    </source>
</evidence>
<dbReference type="PIRSF" id="PIRSF020623">
    <property type="entry name" value="PaaX"/>
    <property type="match status" value="1"/>
</dbReference>
<name>A0A346A3C9_9HYPH</name>
<evidence type="ECO:0000259" key="3">
    <source>
        <dbReference type="Pfam" id="PF08223"/>
    </source>
</evidence>
<dbReference type="Proteomes" id="UP000254889">
    <property type="component" value="Chromosome"/>
</dbReference>
<protein>
    <submittedName>
        <fullName evidence="4">Phenylacetic acid degradation operon negative regulatory protein PaaX</fullName>
    </submittedName>
</protein>
<dbReference type="OrthoDB" id="2270427at2"/>
<dbReference type="SUPFAM" id="SSF46785">
    <property type="entry name" value="Winged helix' DNA-binding domain"/>
    <property type="match status" value="1"/>
</dbReference>
<keyword evidence="5" id="KW-1185">Reference proteome</keyword>
<dbReference type="GO" id="GO:0006351">
    <property type="term" value="P:DNA-templated transcription"/>
    <property type="evidence" value="ECO:0007669"/>
    <property type="project" value="InterPro"/>
</dbReference>
<evidence type="ECO:0000313" key="5">
    <source>
        <dbReference type="Proteomes" id="UP000254889"/>
    </source>
</evidence>
<dbReference type="AlphaFoldDB" id="A0A346A3C9"/>
<feature type="domain" description="Transcriptional repressor PaaX-like N-terminal" evidence="2">
    <location>
        <begin position="68"/>
        <end position="135"/>
    </location>
</feature>
<dbReference type="InterPro" id="IPR012906">
    <property type="entry name" value="PaaX-like_N"/>
</dbReference>
<dbReference type="KEGG" id="ptaw:DW352_26000"/>